<comment type="caution">
    <text evidence="2">The sequence shown here is derived from an EMBL/GenBank/DDBJ whole genome shotgun (WGS) entry which is preliminary data.</text>
</comment>
<evidence type="ECO:0000256" key="1">
    <source>
        <dbReference type="SAM" id="MobiDB-lite"/>
    </source>
</evidence>
<evidence type="ECO:0000313" key="2">
    <source>
        <dbReference type="EMBL" id="KAJ8274417.1"/>
    </source>
</evidence>
<feature type="region of interest" description="Disordered" evidence="1">
    <location>
        <begin position="94"/>
        <end position="116"/>
    </location>
</feature>
<keyword evidence="3" id="KW-1185">Reference proteome</keyword>
<dbReference type="AlphaFoldDB" id="A0A9Q1I0M2"/>
<sequence length="173" mass="18652">MSVDALGNPMAEPAFSKRSTALRLVDLAGAHHHLHHHHHTPQSVTGFPAFSSHPHSMGHAHPGDITAEPRLGPSPFGPEHMGHSAALKISPAHHYPHHHHHHNHHMTGHSEVVSSQTEAFGPVQAAAVPYSMSHSAQVAILDTMVITPKLETMPSSLAFITNSLLTERQVAKP</sequence>
<protein>
    <submittedName>
        <fullName evidence="2">Uncharacterized protein</fullName>
    </submittedName>
</protein>
<organism evidence="2 3">
    <name type="scientific">Conger conger</name>
    <name type="common">Conger eel</name>
    <name type="synonym">Muraena conger</name>
    <dbReference type="NCBI Taxonomy" id="82655"/>
    <lineage>
        <taxon>Eukaryota</taxon>
        <taxon>Metazoa</taxon>
        <taxon>Chordata</taxon>
        <taxon>Craniata</taxon>
        <taxon>Vertebrata</taxon>
        <taxon>Euteleostomi</taxon>
        <taxon>Actinopterygii</taxon>
        <taxon>Neopterygii</taxon>
        <taxon>Teleostei</taxon>
        <taxon>Anguilliformes</taxon>
        <taxon>Congridae</taxon>
        <taxon>Conger</taxon>
    </lineage>
</organism>
<feature type="compositionally biased region" description="Basic residues" evidence="1">
    <location>
        <begin position="94"/>
        <end position="107"/>
    </location>
</feature>
<accession>A0A9Q1I0M2</accession>
<gene>
    <name evidence="2" type="ORF">COCON_G00090420</name>
</gene>
<dbReference type="EMBL" id="JAFJMO010000006">
    <property type="protein sequence ID" value="KAJ8274417.1"/>
    <property type="molecule type" value="Genomic_DNA"/>
</dbReference>
<dbReference type="OrthoDB" id="3214149at2759"/>
<evidence type="ECO:0000313" key="3">
    <source>
        <dbReference type="Proteomes" id="UP001152803"/>
    </source>
</evidence>
<reference evidence="2" key="1">
    <citation type="journal article" date="2023" name="Science">
        <title>Genome structures resolve the early diversification of teleost fishes.</title>
        <authorList>
            <person name="Parey E."/>
            <person name="Louis A."/>
            <person name="Montfort J."/>
            <person name="Bouchez O."/>
            <person name="Roques C."/>
            <person name="Iampietro C."/>
            <person name="Lluch J."/>
            <person name="Castinel A."/>
            <person name="Donnadieu C."/>
            <person name="Desvignes T."/>
            <person name="Floi Bucao C."/>
            <person name="Jouanno E."/>
            <person name="Wen M."/>
            <person name="Mejri S."/>
            <person name="Dirks R."/>
            <person name="Jansen H."/>
            <person name="Henkel C."/>
            <person name="Chen W.J."/>
            <person name="Zahm M."/>
            <person name="Cabau C."/>
            <person name="Klopp C."/>
            <person name="Thompson A.W."/>
            <person name="Robinson-Rechavi M."/>
            <person name="Braasch I."/>
            <person name="Lecointre G."/>
            <person name="Bobe J."/>
            <person name="Postlethwait J.H."/>
            <person name="Berthelot C."/>
            <person name="Roest Crollius H."/>
            <person name="Guiguen Y."/>
        </authorList>
    </citation>
    <scope>NUCLEOTIDE SEQUENCE</scope>
    <source>
        <strain evidence="2">Concon-B</strain>
    </source>
</reference>
<name>A0A9Q1I0M2_CONCO</name>
<proteinExistence type="predicted"/>
<dbReference type="Proteomes" id="UP001152803">
    <property type="component" value="Unassembled WGS sequence"/>
</dbReference>